<dbReference type="Proteomes" id="UP001374579">
    <property type="component" value="Unassembled WGS sequence"/>
</dbReference>
<dbReference type="EMBL" id="JBAMIC010004070">
    <property type="protein sequence ID" value="KAK7087931.1"/>
    <property type="molecule type" value="Genomic_DNA"/>
</dbReference>
<proteinExistence type="inferred from homology"/>
<feature type="region of interest" description="Disordered" evidence="4">
    <location>
        <begin position="373"/>
        <end position="501"/>
    </location>
</feature>
<evidence type="ECO:0000256" key="4">
    <source>
        <dbReference type="SAM" id="MobiDB-lite"/>
    </source>
</evidence>
<feature type="region of interest" description="Disordered" evidence="4">
    <location>
        <begin position="1"/>
        <end position="29"/>
    </location>
</feature>
<feature type="compositionally biased region" description="Polar residues" evidence="4">
    <location>
        <begin position="422"/>
        <end position="437"/>
    </location>
</feature>
<reference evidence="5 6" key="1">
    <citation type="submission" date="2024-02" db="EMBL/GenBank/DDBJ databases">
        <title>Chromosome-scale genome assembly of the rough periwinkle Littorina saxatilis.</title>
        <authorList>
            <person name="De Jode A."/>
            <person name="Faria R."/>
            <person name="Formenti G."/>
            <person name="Sims Y."/>
            <person name="Smith T.P."/>
            <person name="Tracey A."/>
            <person name="Wood J.M.D."/>
            <person name="Zagrodzka Z.B."/>
            <person name="Johannesson K."/>
            <person name="Butlin R.K."/>
            <person name="Leder E.H."/>
        </authorList>
    </citation>
    <scope>NUCLEOTIDE SEQUENCE [LARGE SCALE GENOMIC DNA]</scope>
    <source>
        <strain evidence="5">Snail1</strain>
        <tissue evidence="5">Muscle</tissue>
    </source>
</reference>
<dbReference type="GO" id="GO:0071013">
    <property type="term" value="C:catalytic step 2 spliceosome"/>
    <property type="evidence" value="ECO:0007669"/>
    <property type="project" value="TreeGrafter"/>
</dbReference>
<feature type="compositionally biased region" description="Polar residues" evidence="4">
    <location>
        <begin position="128"/>
        <end position="137"/>
    </location>
</feature>
<feature type="compositionally biased region" description="Basic and acidic residues" evidence="4">
    <location>
        <begin position="1"/>
        <end position="10"/>
    </location>
</feature>
<evidence type="ECO:0000256" key="3">
    <source>
        <dbReference type="ARBA" id="ARBA00023242"/>
    </source>
</evidence>
<evidence type="ECO:0000256" key="2">
    <source>
        <dbReference type="ARBA" id="ARBA00009072"/>
    </source>
</evidence>
<dbReference type="InterPro" id="IPR019148">
    <property type="entry name" value="Nuclear_protein_DGCR14_ESS-2"/>
</dbReference>
<name>A0AAN9FWN1_9CAEN</name>
<evidence type="ECO:0000313" key="6">
    <source>
        <dbReference type="Proteomes" id="UP001374579"/>
    </source>
</evidence>
<comment type="subcellular location">
    <subcellularLocation>
        <location evidence="1">Nucleus</location>
    </subcellularLocation>
</comment>
<dbReference type="PANTHER" id="PTHR12940">
    <property type="entry name" value="ES-2 PROTEIN - RELATED"/>
    <property type="match status" value="1"/>
</dbReference>
<organism evidence="5 6">
    <name type="scientific">Littorina saxatilis</name>
    <dbReference type="NCBI Taxonomy" id="31220"/>
    <lineage>
        <taxon>Eukaryota</taxon>
        <taxon>Metazoa</taxon>
        <taxon>Spiralia</taxon>
        <taxon>Lophotrochozoa</taxon>
        <taxon>Mollusca</taxon>
        <taxon>Gastropoda</taxon>
        <taxon>Caenogastropoda</taxon>
        <taxon>Littorinimorpha</taxon>
        <taxon>Littorinoidea</taxon>
        <taxon>Littorinidae</taxon>
        <taxon>Littorina</taxon>
    </lineage>
</organism>
<dbReference type="AlphaFoldDB" id="A0AAN9FWN1"/>
<protein>
    <submittedName>
        <fullName evidence="5">Uncharacterized protein</fullName>
    </submittedName>
</protein>
<gene>
    <name evidence="5" type="ORF">V1264_021920</name>
</gene>
<comment type="caution">
    <text evidence="5">The sequence shown here is derived from an EMBL/GenBank/DDBJ whole genome shotgun (WGS) entry which is preliminary data.</text>
</comment>
<feature type="compositionally biased region" description="Polar residues" evidence="4">
    <location>
        <begin position="389"/>
        <end position="398"/>
    </location>
</feature>
<keyword evidence="6" id="KW-1185">Reference proteome</keyword>
<dbReference type="Pfam" id="PF09751">
    <property type="entry name" value="Es2"/>
    <property type="match status" value="1"/>
</dbReference>
<comment type="similarity">
    <text evidence="2">Belongs to the ESS2 family.</text>
</comment>
<accession>A0AAN9FWN1</accession>
<keyword evidence="3" id="KW-0539">Nucleus</keyword>
<evidence type="ECO:0000256" key="1">
    <source>
        <dbReference type="ARBA" id="ARBA00004123"/>
    </source>
</evidence>
<dbReference type="PANTHER" id="PTHR12940:SF0">
    <property type="entry name" value="SPLICING FACTOR ESS-2 HOMOLOG"/>
    <property type="match status" value="1"/>
</dbReference>
<feature type="compositionally biased region" description="Low complexity" evidence="4">
    <location>
        <begin position="450"/>
        <end position="473"/>
    </location>
</feature>
<evidence type="ECO:0000313" key="5">
    <source>
        <dbReference type="EMBL" id="KAK7087931.1"/>
    </source>
</evidence>
<sequence>MSRELQKRAENSVGAQKLSGDQTKNKKSKIILDEEAYTEKIEKIIERDFFPDLPKLNVQKSYFDALEQNDLVKLRELQMKYGGKCPTTGRLSTVCESPASFETPDLRSGRVGSIKTGLRQPDGEGGSHESTLPSDADTVNITVSTASTDVTEGALGLDNFLARHTSEDNASFAEILEDNERRRQEKHAWLFEKEGIQDQEQAKNLALPSIEEQAVIKERPFNVDTWTYKPDNTVMYVPGGVEYSAKELIELHKHKGRQVNHHNTHFTENPFATAGNKELLHKVAVQKALVNQGKIGHDGRELLASHTPQVNGFKLMGTPSPAPGVEESPLMTWGEVEGTPLRLDPSQTPGPVFKIPDVPKRDKIALALAEKASKAHRAKKEAALKQVTRRLTSPSPSMSPLERLNSMSPAAQRLVSKRLGIRTSTDSALRASYTPSPSRVPGDKTPVHLSSASPGSSRSGSNKSTSRPSPLRQSPRRSTPKSSLTDNLLKLPKRRNASDFF</sequence>
<feature type="region of interest" description="Disordered" evidence="4">
    <location>
        <begin position="99"/>
        <end position="137"/>
    </location>
</feature>